<dbReference type="Proteomes" id="UP000749559">
    <property type="component" value="Unassembled WGS sequence"/>
</dbReference>
<feature type="compositionally biased region" description="Basic residues" evidence="1">
    <location>
        <begin position="295"/>
        <end position="306"/>
    </location>
</feature>
<reference evidence="2" key="1">
    <citation type="submission" date="2022-03" db="EMBL/GenBank/DDBJ databases">
        <authorList>
            <person name="Martin C."/>
        </authorList>
    </citation>
    <scope>NUCLEOTIDE SEQUENCE</scope>
</reference>
<proteinExistence type="predicted"/>
<evidence type="ECO:0000313" key="2">
    <source>
        <dbReference type="EMBL" id="CAH1795812.1"/>
    </source>
</evidence>
<sequence>MKEFRSSTDKIKQQNVVPGTYMQAYGVQSETRPNVLFKLASHEAAYLDEVAVYKKHMDRKIRDLSRHQKRMLKKSPLRQISKMVHPSALSGDDDNGNITPIHLPAILKIHKHEEITIGSIEHFANQRKMQLKQAGLRRLYKSKWKLVQKQIPKLVSSNKQKKEENTTTLVRFKLSDKTEKRDADGISYLKVEKKDKSTEPKDKKMEKNANLRPITHPSSILKKKKSNAFHIPKTAPDNYLTKQKQSKLPGGLRLPPLNELGAIDSPKIQHPHPARLSPQRKRVVSLDSYLDVGNHKKYTSNSKRKSLPTLIPNGQLAKKNNKSNGNAYENLHKRQTDDNEIHGDSNGNIEMDSLLKSVTERRNSIDQSAAGDGYEMLHQIAENKRMQEKTLNTRRMSWKDVLPKIRECLHFSKDTSS</sequence>
<organism evidence="2 3">
    <name type="scientific">Owenia fusiformis</name>
    <name type="common">Polychaete worm</name>
    <dbReference type="NCBI Taxonomy" id="6347"/>
    <lineage>
        <taxon>Eukaryota</taxon>
        <taxon>Metazoa</taxon>
        <taxon>Spiralia</taxon>
        <taxon>Lophotrochozoa</taxon>
        <taxon>Annelida</taxon>
        <taxon>Polychaeta</taxon>
        <taxon>Sedentaria</taxon>
        <taxon>Canalipalpata</taxon>
        <taxon>Sabellida</taxon>
        <taxon>Oweniida</taxon>
        <taxon>Oweniidae</taxon>
        <taxon>Owenia</taxon>
    </lineage>
</organism>
<gene>
    <name evidence="2" type="ORF">OFUS_LOCUS20299</name>
</gene>
<dbReference type="EMBL" id="CAIIXF020000010">
    <property type="protein sequence ID" value="CAH1795812.1"/>
    <property type="molecule type" value="Genomic_DNA"/>
</dbReference>
<dbReference type="AlphaFoldDB" id="A0A8J1TW26"/>
<evidence type="ECO:0000313" key="3">
    <source>
        <dbReference type="Proteomes" id="UP000749559"/>
    </source>
</evidence>
<feature type="region of interest" description="Disordered" evidence="1">
    <location>
        <begin position="191"/>
        <end position="214"/>
    </location>
</feature>
<evidence type="ECO:0000256" key="1">
    <source>
        <dbReference type="SAM" id="MobiDB-lite"/>
    </source>
</evidence>
<name>A0A8J1TW26_OWEFU</name>
<keyword evidence="3" id="KW-1185">Reference proteome</keyword>
<accession>A0A8J1TW26</accession>
<feature type="region of interest" description="Disordered" evidence="1">
    <location>
        <begin position="295"/>
        <end position="328"/>
    </location>
</feature>
<protein>
    <submittedName>
        <fullName evidence="2">Uncharacterized protein</fullName>
    </submittedName>
</protein>
<feature type="compositionally biased region" description="Basic and acidic residues" evidence="1">
    <location>
        <begin position="191"/>
        <end position="209"/>
    </location>
</feature>
<comment type="caution">
    <text evidence="2">The sequence shown here is derived from an EMBL/GenBank/DDBJ whole genome shotgun (WGS) entry which is preliminary data.</text>
</comment>